<evidence type="ECO:0000313" key="3">
    <source>
        <dbReference type="Proteomes" id="UP000176450"/>
    </source>
</evidence>
<name>A0A1F6B0S9_9BACT</name>
<dbReference type="AlphaFoldDB" id="A0A1F6B0S9"/>
<dbReference type="Proteomes" id="UP000176450">
    <property type="component" value="Unassembled WGS sequence"/>
</dbReference>
<protein>
    <recommendedName>
        <fullName evidence="4">t-SNARE coiled-coil homology domain-containing protein</fullName>
    </recommendedName>
</protein>
<organism evidence="2 3">
    <name type="scientific">Candidatus Gottesmanbacteria bacterium RIFCSPLOWO2_01_FULL_46_9</name>
    <dbReference type="NCBI Taxonomy" id="1798394"/>
    <lineage>
        <taxon>Bacteria</taxon>
        <taxon>Candidatus Gottesmaniibacteriota</taxon>
    </lineage>
</organism>
<evidence type="ECO:0008006" key="4">
    <source>
        <dbReference type="Google" id="ProtNLM"/>
    </source>
</evidence>
<evidence type="ECO:0000313" key="2">
    <source>
        <dbReference type="EMBL" id="OGG30535.1"/>
    </source>
</evidence>
<dbReference type="EMBL" id="MFJX01000033">
    <property type="protein sequence ID" value="OGG30535.1"/>
    <property type="molecule type" value="Genomic_DNA"/>
</dbReference>
<reference evidence="2 3" key="1">
    <citation type="journal article" date="2016" name="Nat. Commun.">
        <title>Thousands of microbial genomes shed light on interconnected biogeochemical processes in an aquifer system.</title>
        <authorList>
            <person name="Anantharaman K."/>
            <person name="Brown C.T."/>
            <person name="Hug L.A."/>
            <person name="Sharon I."/>
            <person name="Castelle C.J."/>
            <person name="Probst A.J."/>
            <person name="Thomas B.C."/>
            <person name="Singh A."/>
            <person name="Wilkins M.J."/>
            <person name="Karaoz U."/>
            <person name="Brodie E.L."/>
            <person name="Williams K.H."/>
            <person name="Hubbard S.S."/>
            <person name="Banfield J.F."/>
        </authorList>
    </citation>
    <scope>NUCLEOTIDE SEQUENCE [LARGE SCALE GENOMIC DNA]</scope>
</reference>
<evidence type="ECO:0000256" key="1">
    <source>
        <dbReference type="SAM" id="Coils"/>
    </source>
</evidence>
<dbReference type="Gene3D" id="6.10.140.1090">
    <property type="match status" value="1"/>
</dbReference>
<gene>
    <name evidence="2" type="ORF">A3A63_02890</name>
</gene>
<accession>A0A1F6B0S9</accession>
<sequence>MDMAHDVKSLSQKIDNVSAKIDRNQKSLDKLDSVSKKINDVSVKIDRNQKALDQIDDVARILRENEQNLKDLGTLKNRLDLLDKIYIKIDKIAGEVTAYREQQELNSARLAGHEDRIEKVEKHLHLSTTS</sequence>
<comment type="caution">
    <text evidence="2">The sequence shown here is derived from an EMBL/GenBank/DDBJ whole genome shotgun (WGS) entry which is preliminary data.</text>
</comment>
<proteinExistence type="predicted"/>
<keyword evidence="1" id="KW-0175">Coiled coil</keyword>
<feature type="coiled-coil region" evidence="1">
    <location>
        <begin position="7"/>
        <end position="68"/>
    </location>
</feature>